<keyword evidence="1" id="KW-0812">Transmembrane</keyword>
<dbReference type="Proteomes" id="UP000298173">
    <property type="component" value="Unassembled WGS sequence"/>
</dbReference>
<protein>
    <submittedName>
        <fullName evidence="2">Uncharacterized protein</fullName>
    </submittedName>
</protein>
<comment type="caution">
    <text evidence="2">The sequence shown here is derived from an EMBL/GenBank/DDBJ whole genome shotgun (WGS) entry which is preliminary data.</text>
</comment>
<dbReference type="AlphaFoldDB" id="A0A4V3I8V0"/>
<keyword evidence="3" id="KW-1185">Reference proteome</keyword>
<evidence type="ECO:0000313" key="3">
    <source>
        <dbReference type="Proteomes" id="UP000298173"/>
    </source>
</evidence>
<sequence>MVENEHRPITRGVNPIPPDGWPWHLTDYEVDYVRAFKVRPVREGWPGTPEENYRLDQEAYGVQVNAVGPAPGRRLYRLWLWISVTGAVVTIGAVATIIGINNLSAAANLNESTSNIEAVL</sequence>
<keyword evidence="1" id="KW-1133">Transmembrane helix</keyword>
<feature type="transmembrane region" description="Helical" evidence="1">
    <location>
        <begin position="78"/>
        <end position="100"/>
    </location>
</feature>
<dbReference type="EMBL" id="SOEY01000006">
    <property type="protein sequence ID" value="TFB76473.1"/>
    <property type="molecule type" value="Genomic_DNA"/>
</dbReference>
<reference evidence="2 3" key="1">
    <citation type="submission" date="2019-03" db="EMBL/GenBank/DDBJ databases">
        <title>Genomics of glacier-inhabiting Cryobacterium strains.</title>
        <authorList>
            <person name="Liu Q."/>
            <person name="Xin Y.-H."/>
        </authorList>
    </citation>
    <scope>NUCLEOTIDE SEQUENCE [LARGE SCALE GENOMIC DNA]</scope>
    <source>
        <strain evidence="2 3">HLT2-23</strain>
    </source>
</reference>
<organism evidence="2 3">
    <name type="scientific">Cryobacterium glaciale</name>
    <dbReference type="NCBI Taxonomy" id="1259145"/>
    <lineage>
        <taxon>Bacteria</taxon>
        <taxon>Bacillati</taxon>
        <taxon>Actinomycetota</taxon>
        <taxon>Actinomycetes</taxon>
        <taxon>Micrococcales</taxon>
        <taxon>Microbacteriaceae</taxon>
        <taxon>Cryobacterium</taxon>
    </lineage>
</organism>
<evidence type="ECO:0000313" key="2">
    <source>
        <dbReference type="EMBL" id="TFB76473.1"/>
    </source>
</evidence>
<name>A0A4V3I8V0_9MICO</name>
<keyword evidence="1" id="KW-0472">Membrane</keyword>
<proteinExistence type="predicted"/>
<accession>A0A4V3I8V0</accession>
<dbReference type="RefSeq" id="WP_134501631.1">
    <property type="nucleotide sequence ID" value="NZ_SOEY01000006.1"/>
</dbReference>
<dbReference type="OrthoDB" id="5125353at2"/>
<evidence type="ECO:0000256" key="1">
    <source>
        <dbReference type="SAM" id="Phobius"/>
    </source>
</evidence>
<gene>
    <name evidence="2" type="ORF">E3O06_03770</name>
</gene>